<dbReference type="EMBL" id="CH916379">
    <property type="protein sequence ID" value="EDV94071.1"/>
    <property type="molecule type" value="Genomic_DNA"/>
</dbReference>
<keyword evidence="8" id="KW-0808">Transferase</keyword>
<dbReference type="InParanoid" id="B4JZE9"/>
<dbReference type="GO" id="GO:0016020">
    <property type="term" value="C:membrane"/>
    <property type="evidence" value="ECO:0007669"/>
    <property type="project" value="UniProtKB-SubCell"/>
</dbReference>
<dbReference type="PANTHER" id="PTHR23033:SF14">
    <property type="entry name" value="GLYCOPROTEIN-N-ACETYLGALACTOSAMINE 3-BETA-GALACTOSYLTRANSFERASE 1-RELATED"/>
    <property type="match status" value="1"/>
</dbReference>
<evidence type="ECO:0000256" key="9">
    <source>
        <dbReference type="ARBA" id="ARBA00022692"/>
    </source>
</evidence>
<dbReference type="GO" id="GO:0016263">
    <property type="term" value="F:glycoprotein-N-acetylgalactosamine 3-beta-galactosyltransferase activity"/>
    <property type="evidence" value="ECO:0007669"/>
    <property type="project" value="UniProtKB-EC"/>
</dbReference>
<evidence type="ECO:0000256" key="20">
    <source>
        <dbReference type="ARBA" id="ARBA00042009"/>
    </source>
</evidence>
<comment type="function">
    <text evidence="22">Glycosyltransferase that generates the core 1 O-glycan Gal-beta1-3GalNAc-alpha1-Ser/Thr (T antigen), which is a precursor for many extended O-glycans in glycoproteins.</text>
</comment>
<comment type="pathway">
    <text evidence="3">Protein modification; protein glycosylation.</text>
</comment>
<dbReference type="GO" id="GO:0030145">
    <property type="term" value="F:manganese ion binding"/>
    <property type="evidence" value="ECO:0007669"/>
    <property type="project" value="UniProtKB-ARBA"/>
</dbReference>
<dbReference type="eggNOG" id="KOG2246">
    <property type="taxonomic scope" value="Eukaryota"/>
</dbReference>
<sequence>MFWRFKHIWGSRTLPLLASCLIWLVLLELYLFALSGAGIKLMDYLQPPYKENISDYVVGSRNQTLDNLSIAEQLYSSIRIHCLLQMTNDHEHRKLRHIRRTWGRRCNRMHLSQSVNPAGTYRRIYDRYSSDLDWLLHVHVDSYVIMENVRFHLASYAPNSRIYFSAFHLAYPYAHVSLRDTTDFIFSRGALKQLVAQDCVPNNNNLGGCLAAMQEGPNVYLFPFKVPAELVPFSLRSEFWNWPYIHRAIYSGLGFNISTDYPIAFPYVTANQLYVLEYFLYHLRPYGYMTGMPGLRQGSALQLATVPVNDTLSKQLYKQVRILCLVLTYPDMYAKVARAIRQTWGRHCNKLIVFSSRRQERREEAGMATVALNVSEGYSLLWGKAKAAFKHVYRHYLDEADWFFKADDDTYAIIDNMRYMLHPHQPDEAIYFGCKFTPDVKQGYMSGGAGYVLSREAVRRLVEDGLDSGRCNQNQMGTEDFEMGVCLSTCNVTAGDSRDAEGRHRFLPLSLEHMMIPGRMSNDFWLYEYMYYKLKEGLECCSTYAITIHYVLHYQMYLFDYLLYNMRPYGIIMGYEPLTGKLNSKRNFTRFQI</sequence>
<feature type="domain" description="Fringe-like glycosyltransferase" evidence="23">
    <location>
        <begin position="339"/>
        <end position="489"/>
    </location>
</feature>
<dbReference type="GO" id="GO:0000166">
    <property type="term" value="F:nucleotide binding"/>
    <property type="evidence" value="ECO:0007669"/>
    <property type="project" value="UniProtKB-KW"/>
</dbReference>
<evidence type="ECO:0000256" key="15">
    <source>
        <dbReference type="ARBA" id="ARBA00023157"/>
    </source>
</evidence>
<dbReference type="STRING" id="7222.B4JZE9"/>
<dbReference type="Pfam" id="PF02434">
    <property type="entry name" value="Fringe"/>
    <property type="match status" value="1"/>
</dbReference>
<keyword evidence="14" id="KW-0472">Membrane</keyword>
<comment type="similarity">
    <text evidence="4">Belongs to the glycosyltransferase 31 family. Beta3-Gal-T subfamily.</text>
</comment>
<keyword evidence="15" id="KW-1015">Disulfide bond</keyword>
<evidence type="ECO:0000256" key="1">
    <source>
        <dbReference type="ARBA" id="ARBA00001936"/>
    </source>
</evidence>
<dbReference type="PhylomeDB" id="B4JZE9"/>
<dbReference type="InterPro" id="IPR003378">
    <property type="entry name" value="Fringe-like_glycosylTrfase"/>
</dbReference>
<evidence type="ECO:0000256" key="13">
    <source>
        <dbReference type="ARBA" id="ARBA00022989"/>
    </source>
</evidence>
<comment type="subunit">
    <text evidence="5">Homodimer; disulfide-linked.</text>
</comment>
<evidence type="ECO:0000256" key="8">
    <source>
        <dbReference type="ARBA" id="ARBA00022679"/>
    </source>
</evidence>
<evidence type="ECO:0000256" key="7">
    <source>
        <dbReference type="ARBA" id="ARBA00022676"/>
    </source>
</evidence>
<evidence type="ECO:0000256" key="3">
    <source>
        <dbReference type="ARBA" id="ARBA00004922"/>
    </source>
</evidence>
<accession>B4JZE9</accession>
<keyword evidence="10" id="KW-0479">Metal-binding</keyword>
<keyword evidence="13" id="KW-1133">Transmembrane helix</keyword>
<dbReference type="InterPro" id="IPR026050">
    <property type="entry name" value="C1GALT1/C1GALT1_chp1"/>
</dbReference>
<keyword evidence="7" id="KW-0328">Glycosyltransferase</keyword>
<evidence type="ECO:0000313" key="25">
    <source>
        <dbReference type="Proteomes" id="UP000001070"/>
    </source>
</evidence>
<keyword evidence="17" id="KW-0464">Manganese</keyword>
<dbReference type="SMR" id="B4JZE9"/>
<organism evidence="25">
    <name type="scientific">Drosophila grimshawi</name>
    <name type="common">Hawaiian fruit fly</name>
    <name type="synonym">Idiomyia grimshawi</name>
    <dbReference type="NCBI Taxonomy" id="7222"/>
    <lineage>
        <taxon>Eukaryota</taxon>
        <taxon>Metazoa</taxon>
        <taxon>Ecdysozoa</taxon>
        <taxon>Arthropoda</taxon>
        <taxon>Hexapoda</taxon>
        <taxon>Insecta</taxon>
        <taxon>Pterygota</taxon>
        <taxon>Neoptera</taxon>
        <taxon>Endopterygota</taxon>
        <taxon>Diptera</taxon>
        <taxon>Brachycera</taxon>
        <taxon>Muscomorpha</taxon>
        <taxon>Ephydroidea</taxon>
        <taxon>Drosophilidae</taxon>
        <taxon>Drosophila</taxon>
        <taxon>Hawaiian Drosophila</taxon>
    </lineage>
</organism>
<dbReference type="Proteomes" id="UP000001070">
    <property type="component" value="Unassembled WGS sequence"/>
</dbReference>
<dbReference type="EC" id="2.4.1.122" evidence="6"/>
<evidence type="ECO:0000256" key="4">
    <source>
        <dbReference type="ARBA" id="ARBA00006462"/>
    </source>
</evidence>
<proteinExistence type="inferred from homology"/>
<dbReference type="UniPathway" id="UPA00378"/>
<gene>
    <name evidence="24" type="primary">Dgri\GH25124</name>
    <name evidence="24" type="ORF">Dgri_GH25124</name>
</gene>
<evidence type="ECO:0000256" key="17">
    <source>
        <dbReference type="ARBA" id="ARBA00023211"/>
    </source>
</evidence>
<keyword evidence="16" id="KW-0325">Glycoprotein</keyword>
<comment type="subcellular location">
    <subcellularLocation>
        <location evidence="2">Membrane</location>
        <topology evidence="2">Single-pass type II membrane protein</topology>
    </subcellularLocation>
</comment>
<reference evidence="24 25" key="1">
    <citation type="journal article" date="2007" name="Nature">
        <title>Evolution of genes and genomes on the Drosophila phylogeny.</title>
        <authorList>
            <consortium name="Drosophila 12 Genomes Consortium"/>
            <person name="Clark A.G."/>
            <person name="Eisen M.B."/>
            <person name="Smith D.R."/>
            <person name="Bergman C.M."/>
            <person name="Oliver B."/>
            <person name="Markow T.A."/>
            <person name="Kaufman T.C."/>
            <person name="Kellis M."/>
            <person name="Gelbart W."/>
            <person name="Iyer V.N."/>
            <person name="Pollard D.A."/>
            <person name="Sackton T.B."/>
            <person name="Larracuente A.M."/>
            <person name="Singh N.D."/>
            <person name="Abad J.P."/>
            <person name="Abt D.N."/>
            <person name="Adryan B."/>
            <person name="Aguade M."/>
            <person name="Akashi H."/>
            <person name="Anderson W.W."/>
            <person name="Aquadro C.F."/>
            <person name="Ardell D.H."/>
            <person name="Arguello R."/>
            <person name="Artieri C.G."/>
            <person name="Barbash D.A."/>
            <person name="Barker D."/>
            <person name="Barsanti P."/>
            <person name="Batterham P."/>
            <person name="Batzoglou S."/>
            <person name="Begun D."/>
            <person name="Bhutkar A."/>
            <person name="Blanco E."/>
            <person name="Bosak S.A."/>
            <person name="Bradley R.K."/>
            <person name="Brand A.D."/>
            <person name="Brent M.R."/>
            <person name="Brooks A.N."/>
            <person name="Brown R.H."/>
            <person name="Butlin R.K."/>
            <person name="Caggese C."/>
            <person name="Calvi B.R."/>
            <person name="Bernardo de Carvalho A."/>
            <person name="Caspi A."/>
            <person name="Castrezana S."/>
            <person name="Celniker S.E."/>
            <person name="Chang J.L."/>
            <person name="Chapple C."/>
            <person name="Chatterji S."/>
            <person name="Chinwalla A."/>
            <person name="Civetta A."/>
            <person name="Clifton S.W."/>
            <person name="Comeron J.M."/>
            <person name="Costello J.C."/>
            <person name="Coyne J.A."/>
            <person name="Daub J."/>
            <person name="David R.G."/>
            <person name="Delcher A.L."/>
            <person name="Delehaunty K."/>
            <person name="Do C.B."/>
            <person name="Ebling H."/>
            <person name="Edwards K."/>
            <person name="Eickbush T."/>
            <person name="Evans J.D."/>
            <person name="Filipski A."/>
            <person name="Findeiss S."/>
            <person name="Freyhult E."/>
            <person name="Fulton L."/>
            <person name="Fulton R."/>
            <person name="Garcia A.C."/>
            <person name="Gardiner A."/>
            <person name="Garfield D.A."/>
            <person name="Garvin B.E."/>
            <person name="Gibson G."/>
            <person name="Gilbert D."/>
            <person name="Gnerre S."/>
            <person name="Godfrey J."/>
            <person name="Good R."/>
            <person name="Gotea V."/>
            <person name="Gravely B."/>
            <person name="Greenberg A.J."/>
            <person name="Griffiths-Jones S."/>
            <person name="Gross S."/>
            <person name="Guigo R."/>
            <person name="Gustafson E.A."/>
            <person name="Haerty W."/>
            <person name="Hahn M.W."/>
            <person name="Halligan D.L."/>
            <person name="Halpern A.L."/>
            <person name="Halter G.M."/>
            <person name="Han M.V."/>
            <person name="Heger A."/>
            <person name="Hillier L."/>
            <person name="Hinrichs A.S."/>
            <person name="Holmes I."/>
            <person name="Hoskins R.A."/>
            <person name="Hubisz M.J."/>
            <person name="Hultmark D."/>
            <person name="Huntley M.A."/>
            <person name="Jaffe D.B."/>
            <person name="Jagadeeshan S."/>
            <person name="Jeck W.R."/>
            <person name="Johnson J."/>
            <person name="Jones C.D."/>
            <person name="Jordan W.C."/>
            <person name="Karpen G.H."/>
            <person name="Kataoka E."/>
            <person name="Keightley P.D."/>
            <person name="Kheradpour P."/>
            <person name="Kirkness E.F."/>
            <person name="Koerich L.B."/>
            <person name="Kristiansen K."/>
            <person name="Kudrna D."/>
            <person name="Kulathinal R.J."/>
            <person name="Kumar S."/>
            <person name="Kwok R."/>
            <person name="Lander E."/>
            <person name="Langley C.H."/>
            <person name="Lapoint R."/>
            <person name="Lazzaro B.P."/>
            <person name="Lee S.J."/>
            <person name="Levesque L."/>
            <person name="Li R."/>
            <person name="Lin C.F."/>
            <person name="Lin M.F."/>
            <person name="Lindblad-Toh K."/>
            <person name="Llopart A."/>
            <person name="Long M."/>
            <person name="Low L."/>
            <person name="Lozovsky E."/>
            <person name="Lu J."/>
            <person name="Luo M."/>
            <person name="Machado C.A."/>
            <person name="Makalowski W."/>
            <person name="Marzo M."/>
            <person name="Matsuda M."/>
            <person name="Matzkin L."/>
            <person name="McAllister B."/>
            <person name="McBride C.S."/>
            <person name="McKernan B."/>
            <person name="McKernan K."/>
            <person name="Mendez-Lago M."/>
            <person name="Minx P."/>
            <person name="Mollenhauer M.U."/>
            <person name="Montooth K."/>
            <person name="Mount S.M."/>
            <person name="Mu X."/>
            <person name="Myers E."/>
            <person name="Negre B."/>
            <person name="Newfeld S."/>
            <person name="Nielsen R."/>
            <person name="Noor M.A."/>
            <person name="O'Grady P."/>
            <person name="Pachter L."/>
            <person name="Papaceit M."/>
            <person name="Parisi M.J."/>
            <person name="Parisi M."/>
            <person name="Parts L."/>
            <person name="Pedersen J.S."/>
            <person name="Pesole G."/>
            <person name="Phillippy A.M."/>
            <person name="Ponting C.P."/>
            <person name="Pop M."/>
            <person name="Porcelli D."/>
            <person name="Powell J.R."/>
            <person name="Prohaska S."/>
            <person name="Pruitt K."/>
            <person name="Puig M."/>
            <person name="Quesneville H."/>
            <person name="Ram K.R."/>
            <person name="Rand D."/>
            <person name="Rasmussen M.D."/>
            <person name="Reed L.K."/>
            <person name="Reenan R."/>
            <person name="Reily A."/>
            <person name="Remington K.A."/>
            <person name="Rieger T.T."/>
            <person name="Ritchie M.G."/>
            <person name="Robin C."/>
            <person name="Rogers Y.H."/>
            <person name="Rohde C."/>
            <person name="Rozas J."/>
            <person name="Rubenfield M.J."/>
            <person name="Ruiz A."/>
            <person name="Russo S."/>
            <person name="Salzberg S.L."/>
            <person name="Sanchez-Gracia A."/>
            <person name="Saranga D.J."/>
            <person name="Sato H."/>
            <person name="Schaeffer S.W."/>
            <person name="Schatz M.C."/>
            <person name="Schlenke T."/>
            <person name="Schwartz R."/>
            <person name="Segarra C."/>
            <person name="Singh R.S."/>
            <person name="Sirot L."/>
            <person name="Sirota M."/>
            <person name="Sisneros N.B."/>
            <person name="Smith C.D."/>
            <person name="Smith T.F."/>
            <person name="Spieth J."/>
            <person name="Stage D.E."/>
            <person name="Stark A."/>
            <person name="Stephan W."/>
            <person name="Strausberg R.L."/>
            <person name="Strempel S."/>
            <person name="Sturgill D."/>
            <person name="Sutton G."/>
            <person name="Sutton G.G."/>
            <person name="Tao W."/>
            <person name="Teichmann S."/>
            <person name="Tobari Y.N."/>
            <person name="Tomimura Y."/>
            <person name="Tsolas J.M."/>
            <person name="Valente V.L."/>
            <person name="Venter E."/>
            <person name="Venter J.C."/>
            <person name="Vicario S."/>
            <person name="Vieira F.G."/>
            <person name="Vilella A.J."/>
            <person name="Villasante A."/>
            <person name="Walenz B."/>
            <person name="Wang J."/>
            <person name="Wasserman M."/>
            <person name="Watts T."/>
            <person name="Wilson D."/>
            <person name="Wilson R.K."/>
            <person name="Wing R.A."/>
            <person name="Wolfner M.F."/>
            <person name="Wong A."/>
            <person name="Wong G.K."/>
            <person name="Wu C.I."/>
            <person name="Wu G."/>
            <person name="Yamamoto D."/>
            <person name="Yang H.P."/>
            <person name="Yang S.P."/>
            <person name="Yorke J.A."/>
            <person name="Yoshida K."/>
            <person name="Zdobnov E."/>
            <person name="Zhang P."/>
            <person name="Zhang Y."/>
            <person name="Zimin A.V."/>
            <person name="Baldwin J."/>
            <person name="Abdouelleil A."/>
            <person name="Abdulkadir J."/>
            <person name="Abebe A."/>
            <person name="Abera B."/>
            <person name="Abreu J."/>
            <person name="Acer S.C."/>
            <person name="Aftuck L."/>
            <person name="Alexander A."/>
            <person name="An P."/>
            <person name="Anderson E."/>
            <person name="Anderson S."/>
            <person name="Arachi H."/>
            <person name="Azer M."/>
            <person name="Bachantsang P."/>
            <person name="Barry A."/>
            <person name="Bayul T."/>
            <person name="Berlin A."/>
            <person name="Bessette D."/>
            <person name="Bloom T."/>
            <person name="Blye J."/>
            <person name="Boguslavskiy L."/>
            <person name="Bonnet C."/>
            <person name="Boukhgalter B."/>
            <person name="Bourzgui I."/>
            <person name="Brown A."/>
            <person name="Cahill P."/>
            <person name="Channer S."/>
            <person name="Cheshatsang Y."/>
            <person name="Chuda L."/>
            <person name="Citroen M."/>
            <person name="Collymore A."/>
            <person name="Cooke P."/>
            <person name="Costello M."/>
            <person name="D'Aco K."/>
            <person name="Daza R."/>
            <person name="De Haan G."/>
            <person name="DeGray S."/>
            <person name="DeMaso C."/>
            <person name="Dhargay N."/>
            <person name="Dooley K."/>
            <person name="Dooley E."/>
            <person name="Doricent M."/>
            <person name="Dorje P."/>
            <person name="Dorjee K."/>
            <person name="Dupes A."/>
            <person name="Elong R."/>
            <person name="Falk J."/>
            <person name="Farina A."/>
            <person name="Faro S."/>
            <person name="Ferguson D."/>
            <person name="Fisher S."/>
            <person name="Foley C.D."/>
            <person name="Franke A."/>
            <person name="Friedrich D."/>
            <person name="Gadbois L."/>
            <person name="Gearin G."/>
            <person name="Gearin C.R."/>
            <person name="Giannoukos G."/>
            <person name="Goode T."/>
            <person name="Graham J."/>
            <person name="Grandbois E."/>
            <person name="Grewal S."/>
            <person name="Gyaltsen K."/>
            <person name="Hafez N."/>
            <person name="Hagos B."/>
            <person name="Hall J."/>
            <person name="Henson C."/>
            <person name="Hollinger A."/>
            <person name="Honan T."/>
            <person name="Huard M.D."/>
            <person name="Hughes L."/>
            <person name="Hurhula B."/>
            <person name="Husby M.E."/>
            <person name="Kamat A."/>
            <person name="Kanga B."/>
            <person name="Kashin S."/>
            <person name="Khazanovich D."/>
            <person name="Kisner P."/>
            <person name="Lance K."/>
            <person name="Lara M."/>
            <person name="Lee W."/>
            <person name="Lennon N."/>
            <person name="Letendre F."/>
            <person name="LeVine R."/>
            <person name="Lipovsky A."/>
            <person name="Liu X."/>
            <person name="Liu J."/>
            <person name="Liu S."/>
            <person name="Lokyitsang T."/>
            <person name="Lokyitsang Y."/>
            <person name="Lubonja R."/>
            <person name="Lui A."/>
            <person name="MacDonald P."/>
            <person name="Magnisalis V."/>
            <person name="Maru K."/>
            <person name="Matthews C."/>
            <person name="McCusker W."/>
            <person name="McDonough S."/>
            <person name="Mehta T."/>
            <person name="Meldrim J."/>
            <person name="Meneus L."/>
            <person name="Mihai O."/>
            <person name="Mihalev A."/>
            <person name="Mihova T."/>
            <person name="Mittelman R."/>
            <person name="Mlenga V."/>
            <person name="Montmayeur A."/>
            <person name="Mulrain L."/>
            <person name="Navidi A."/>
            <person name="Naylor J."/>
            <person name="Negash T."/>
            <person name="Nguyen T."/>
            <person name="Nguyen N."/>
            <person name="Nicol R."/>
            <person name="Norbu C."/>
            <person name="Norbu N."/>
            <person name="Novod N."/>
            <person name="O'Neill B."/>
            <person name="Osman S."/>
            <person name="Markiewicz E."/>
            <person name="Oyono O.L."/>
            <person name="Patti C."/>
            <person name="Phunkhang P."/>
            <person name="Pierre F."/>
            <person name="Priest M."/>
            <person name="Raghuraman S."/>
            <person name="Rege F."/>
            <person name="Reyes R."/>
            <person name="Rise C."/>
            <person name="Rogov P."/>
            <person name="Ross K."/>
            <person name="Ryan E."/>
            <person name="Settipalli S."/>
            <person name="Shea T."/>
            <person name="Sherpa N."/>
            <person name="Shi L."/>
            <person name="Shih D."/>
            <person name="Sparrow T."/>
            <person name="Spaulding J."/>
            <person name="Stalker J."/>
            <person name="Stange-Thomann N."/>
            <person name="Stavropoulos S."/>
            <person name="Stone C."/>
            <person name="Strader C."/>
            <person name="Tesfaye S."/>
            <person name="Thomson T."/>
            <person name="Thoulutsang Y."/>
            <person name="Thoulutsang D."/>
            <person name="Topham K."/>
            <person name="Topping I."/>
            <person name="Tsamla T."/>
            <person name="Vassiliev H."/>
            <person name="Vo A."/>
            <person name="Wangchuk T."/>
            <person name="Wangdi T."/>
            <person name="Weiand M."/>
            <person name="Wilkinson J."/>
            <person name="Wilson A."/>
            <person name="Yadav S."/>
            <person name="Young G."/>
            <person name="Yu Q."/>
            <person name="Zembek L."/>
            <person name="Zhong D."/>
            <person name="Zimmer A."/>
            <person name="Zwirko Z."/>
            <person name="Jaffe D.B."/>
            <person name="Alvarez P."/>
            <person name="Brockman W."/>
            <person name="Butler J."/>
            <person name="Chin C."/>
            <person name="Gnerre S."/>
            <person name="Grabherr M."/>
            <person name="Kleber M."/>
            <person name="Mauceli E."/>
            <person name="MacCallum I."/>
        </authorList>
    </citation>
    <scope>NUCLEOTIDE SEQUENCE [LARGE SCALE GENOMIC DNA]</scope>
    <source>
        <strain evidence="25">Tucson 15287-2541.00</strain>
    </source>
</reference>
<dbReference type="PANTHER" id="PTHR23033">
    <property type="entry name" value="BETA1,3-GALACTOSYLTRANSFERASE"/>
    <property type="match status" value="1"/>
</dbReference>
<evidence type="ECO:0000259" key="23">
    <source>
        <dbReference type="Pfam" id="PF02434"/>
    </source>
</evidence>
<evidence type="ECO:0000256" key="14">
    <source>
        <dbReference type="ARBA" id="ARBA00023136"/>
    </source>
</evidence>
<evidence type="ECO:0000256" key="5">
    <source>
        <dbReference type="ARBA" id="ARBA00011748"/>
    </source>
</evidence>
<comment type="cofactor">
    <cofactor evidence="1">
        <name>Mn(2+)</name>
        <dbReference type="ChEBI" id="CHEBI:29035"/>
    </cofactor>
</comment>
<evidence type="ECO:0000256" key="6">
    <source>
        <dbReference type="ARBA" id="ARBA00012557"/>
    </source>
</evidence>
<name>B4JZE9_DROGR</name>
<evidence type="ECO:0000256" key="10">
    <source>
        <dbReference type="ARBA" id="ARBA00022723"/>
    </source>
</evidence>
<protein>
    <recommendedName>
        <fullName evidence="18">Glycoprotein-N-acetylgalactosamine 3-beta-galactosyltransferase 1</fullName>
        <ecNumber evidence="6">2.4.1.122</ecNumber>
    </recommendedName>
    <alternativeName>
        <fullName evidence="20">Core 1 O-glycan T-synthase</fullName>
    </alternativeName>
    <alternativeName>
        <fullName evidence="21">Core 1 UDP-galactose:N-acetylgalactosamine-alpha-R beta 1,3-galactosyltransferase 1</fullName>
    </alternativeName>
    <alternativeName>
        <fullName evidence="19">Core 1 beta1,3-galactosyltransferase 1</fullName>
    </alternativeName>
</protein>
<keyword evidence="9" id="KW-0812">Transmembrane</keyword>
<evidence type="ECO:0000256" key="2">
    <source>
        <dbReference type="ARBA" id="ARBA00004606"/>
    </source>
</evidence>
<dbReference type="OMA" id="HLRPYGH"/>
<evidence type="ECO:0000256" key="11">
    <source>
        <dbReference type="ARBA" id="ARBA00022741"/>
    </source>
</evidence>
<dbReference type="Gene3D" id="3.90.550.50">
    <property type="match status" value="2"/>
</dbReference>
<dbReference type="HOGENOM" id="CLU_035857_6_0_1"/>
<evidence type="ECO:0000256" key="18">
    <source>
        <dbReference type="ARBA" id="ARBA00040898"/>
    </source>
</evidence>
<evidence type="ECO:0000256" key="22">
    <source>
        <dbReference type="ARBA" id="ARBA00059245"/>
    </source>
</evidence>
<keyword evidence="11" id="KW-0547">Nucleotide-binding</keyword>
<evidence type="ECO:0000313" key="24">
    <source>
        <dbReference type="EMBL" id="EDV94071.1"/>
    </source>
</evidence>
<keyword evidence="12" id="KW-0735">Signal-anchor</keyword>
<evidence type="ECO:0000256" key="12">
    <source>
        <dbReference type="ARBA" id="ARBA00022968"/>
    </source>
</evidence>
<dbReference type="OrthoDB" id="414175at2759"/>
<dbReference type="AlphaFoldDB" id="B4JZE9"/>
<evidence type="ECO:0000256" key="16">
    <source>
        <dbReference type="ARBA" id="ARBA00023180"/>
    </source>
</evidence>
<dbReference type="FunFam" id="3.90.550.50:FF:000017">
    <property type="entry name" value="Glycoprotein-N-acetylgalactosamine 3-beta-galactosyltransferase 1"/>
    <property type="match status" value="1"/>
</dbReference>
<dbReference type="KEGG" id="dgr:6570095"/>
<evidence type="ECO:0000256" key="19">
    <source>
        <dbReference type="ARBA" id="ARBA00041226"/>
    </source>
</evidence>
<keyword evidence="25" id="KW-1185">Reference proteome</keyword>
<evidence type="ECO:0000256" key="21">
    <source>
        <dbReference type="ARBA" id="ARBA00043065"/>
    </source>
</evidence>